<dbReference type="EMBL" id="VWSH01000002">
    <property type="protein sequence ID" value="KAA5535106.1"/>
    <property type="molecule type" value="Genomic_DNA"/>
</dbReference>
<protein>
    <submittedName>
        <fullName evidence="2">Caspase family protein</fullName>
    </submittedName>
</protein>
<dbReference type="Pfam" id="PF00656">
    <property type="entry name" value="Peptidase_C14"/>
    <property type="match status" value="1"/>
</dbReference>
<keyword evidence="3" id="KW-1185">Reference proteome</keyword>
<evidence type="ECO:0000259" key="1">
    <source>
        <dbReference type="Pfam" id="PF00656"/>
    </source>
</evidence>
<dbReference type="GO" id="GO:0006508">
    <property type="term" value="P:proteolysis"/>
    <property type="evidence" value="ECO:0007669"/>
    <property type="project" value="InterPro"/>
</dbReference>
<accession>A0A5M6CJA0</accession>
<dbReference type="RefSeq" id="WP_150032785.1">
    <property type="nucleotide sequence ID" value="NZ_VWSH01000002.1"/>
</dbReference>
<dbReference type="AlphaFoldDB" id="A0A5M6CJA0"/>
<dbReference type="Proteomes" id="UP000323632">
    <property type="component" value="Unassembled WGS sequence"/>
</dbReference>
<proteinExistence type="predicted"/>
<comment type="caution">
    <text evidence="2">The sequence shown here is derived from an EMBL/GenBank/DDBJ whole genome shotgun (WGS) entry which is preliminary data.</text>
</comment>
<organism evidence="2 3">
    <name type="scientific">Taibaiella lutea</name>
    <dbReference type="NCBI Taxonomy" id="2608001"/>
    <lineage>
        <taxon>Bacteria</taxon>
        <taxon>Pseudomonadati</taxon>
        <taxon>Bacteroidota</taxon>
        <taxon>Chitinophagia</taxon>
        <taxon>Chitinophagales</taxon>
        <taxon>Chitinophagaceae</taxon>
        <taxon>Taibaiella</taxon>
    </lineage>
</organism>
<dbReference type="InterPro" id="IPR029030">
    <property type="entry name" value="Caspase-like_dom_sf"/>
</dbReference>
<dbReference type="SUPFAM" id="SSF52129">
    <property type="entry name" value="Caspase-like"/>
    <property type="match status" value="1"/>
</dbReference>
<evidence type="ECO:0000313" key="3">
    <source>
        <dbReference type="Proteomes" id="UP000323632"/>
    </source>
</evidence>
<sequence length="324" mass="36251">MKRALLVGIDNYPYSPLYSSVKDATNMAYLLEWHANGTKNFDVKLETEVFTKAVLRKLIVELFSGDEETVLFYFSGHGLLNVSGGHIVTPDRKDYDEGILLDEILRLANNCKARNKIIILDSCHSGALGFSDSFGAEKSYIGEGITIMTASRSHEPALAKGYSSVFTSLLIEALKGGAADITGQITPGAIYAYIDQALGPFDQRPVFKTNTTRFSPLRKVSPLVSPEALNNITEYFITDETEHNLDPSYEETNIADIKPFLREPYATPKKIAIFKHLQQMERVGLLQPVDTPFLFFAAMDSKSCKLTPLGRHYWRLVKNKKLRL</sequence>
<reference evidence="2 3" key="1">
    <citation type="submission" date="2019-09" db="EMBL/GenBank/DDBJ databases">
        <title>Genome sequence and assembly of Taibaiella sp.</title>
        <authorList>
            <person name="Chhetri G."/>
        </authorList>
    </citation>
    <scope>NUCLEOTIDE SEQUENCE [LARGE SCALE GENOMIC DNA]</scope>
    <source>
        <strain evidence="2 3">KVB11</strain>
    </source>
</reference>
<feature type="domain" description="Peptidase C14 caspase" evidence="1">
    <location>
        <begin position="2"/>
        <end position="208"/>
    </location>
</feature>
<gene>
    <name evidence="2" type="ORF">F0919_10975</name>
</gene>
<name>A0A5M6CJA0_9BACT</name>
<dbReference type="Gene3D" id="3.40.50.1460">
    <property type="match status" value="1"/>
</dbReference>
<evidence type="ECO:0000313" key="2">
    <source>
        <dbReference type="EMBL" id="KAA5535106.1"/>
    </source>
</evidence>
<dbReference type="InterPro" id="IPR011600">
    <property type="entry name" value="Pept_C14_caspase"/>
</dbReference>
<dbReference type="GO" id="GO:0004197">
    <property type="term" value="F:cysteine-type endopeptidase activity"/>
    <property type="evidence" value="ECO:0007669"/>
    <property type="project" value="InterPro"/>
</dbReference>